<keyword evidence="4" id="KW-0732">Signal</keyword>
<evidence type="ECO:0000259" key="5">
    <source>
        <dbReference type="SMART" id="SM00458"/>
    </source>
</evidence>
<keyword evidence="7" id="KW-1185">Reference proteome</keyword>
<evidence type="ECO:0000313" key="6">
    <source>
        <dbReference type="EMBL" id="SCF48872.1"/>
    </source>
</evidence>
<evidence type="ECO:0000256" key="1">
    <source>
        <dbReference type="ARBA" id="ARBA00022801"/>
    </source>
</evidence>
<dbReference type="STRING" id="121616.GA0070216_12929"/>
<feature type="signal peptide" evidence="4">
    <location>
        <begin position="1"/>
        <end position="28"/>
    </location>
</feature>
<feature type="chain" id="PRO_5038479481" evidence="4">
    <location>
        <begin position="29"/>
        <end position="483"/>
    </location>
</feature>
<proteinExistence type="inferred from homology"/>
<protein>
    <submittedName>
        <fullName evidence="6">Cellulase (Glycosyl hydrolase family 5)</fullName>
    </submittedName>
</protein>
<dbReference type="InterPro" id="IPR017853">
    <property type="entry name" value="GH"/>
</dbReference>
<dbReference type="InterPro" id="IPR001547">
    <property type="entry name" value="Glyco_hydro_5"/>
</dbReference>
<dbReference type="InterPro" id="IPR035992">
    <property type="entry name" value="Ricin_B-like_lectins"/>
</dbReference>
<reference evidence="7" key="1">
    <citation type="submission" date="2016-06" db="EMBL/GenBank/DDBJ databases">
        <authorList>
            <person name="Varghese N."/>
            <person name="Submissions Spin"/>
        </authorList>
    </citation>
    <scope>NUCLEOTIDE SEQUENCE [LARGE SCALE GENOMIC DNA]</scope>
    <source>
        <strain evidence="7">DSM 44100</strain>
    </source>
</reference>
<dbReference type="RefSeq" id="WP_245722866.1">
    <property type="nucleotide sequence ID" value="NZ_FMCU01000029.1"/>
</dbReference>
<gene>
    <name evidence="6" type="ORF">GA0070216_12929</name>
</gene>
<keyword evidence="2 3" id="KW-0326">Glycosidase</keyword>
<dbReference type="InterPro" id="IPR000772">
    <property type="entry name" value="Ricin_B_lectin"/>
</dbReference>
<dbReference type="PROSITE" id="PS50231">
    <property type="entry name" value="RICIN_B_LECTIN"/>
    <property type="match status" value="1"/>
</dbReference>
<dbReference type="Proteomes" id="UP000198797">
    <property type="component" value="Unassembled WGS sequence"/>
</dbReference>
<evidence type="ECO:0000256" key="2">
    <source>
        <dbReference type="ARBA" id="ARBA00023295"/>
    </source>
</evidence>
<name>A0A1C5AUI0_9ACTN</name>
<evidence type="ECO:0000256" key="4">
    <source>
        <dbReference type="SAM" id="SignalP"/>
    </source>
</evidence>
<dbReference type="AlphaFoldDB" id="A0A1C5AUI0"/>
<dbReference type="SUPFAM" id="SSF51445">
    <property type="entry name" value="(Trans)glycosidases"/>
    <property type="match status" value="1"/>
</dbReference>
<dbReference type="Pfam" id="PF00652">
    <property type="entry name" value="Ricin_B_lectin"/>
    <property type="match status" value="1"/>
</dbReference>
<dbReference type="Pfam" id="PF00150">
    <property type="entry name" value="Cellulase"/>
    <property type="match status" value="1"/>
</dbReference>
<dbReference type="CDD" id="cd23418">
    <property type="entry name" value="beta-trefoil_Ricin_XLN-like"/>
    <property type="match status" value="1"/>
</dbReference>
<accession>A0A1C5AUI0</accession>
<evidence type="ECO:0000313" key="7">
    <source>
        <dbReference type="Proteomes" id="UP000198797"/>
    </source>
</evidence>
<sequence>MTVRRRLWRLASIGAAVTVLLGSLGVHVATSAPAQAATSQFRGVNWADARDNFLYDENVPIGLSKSDSYATTYTKATAILRGFQGLGSNTIRFGINPQTTSSSWWGSLTAAYDAASAMGMNVMIAPWPPTGGRISDMNAFYRMWDTVIAKYGSNSRFYFDIVNEPWGYSATELTNLAAAFLQRYSNIPRGRIVVPGLWSDIDLCAVGADSRLNGTLLSIHMYTLGGETHPTEAEWINSFKARLCGYADRAILTEFGVPMNTGVNYNGPRDGNNNVSYFYALTDTVRELGMGSLVWTGVKEANQTQGPGPCFNASCAITSLTGSGTNLSLTVINQSGLDRLRYGWRLDGPTTPPTGSGNVLRGVGSQRCLDVPGASTTNGTQLAIWDCTNGSNQRWVALPNGALQVYGNKCLDVPGHSTTAGAKVQIWDCNGGTNQQWTLNGDGTVVGRESGLCLDVTSAGTANGSTVQTWNCTGGSNQKWTRQ</sequence>
<organism evidence="6 7">
    <name type="scientific">Micromonospora matsumotoense</name>
    <dbReference type="NCBI Taxonomy" id="121616"/>
    <lineage>
        <taxon>Bacteria</taxon>
        <taxon>Bacillati</taxon>
        <taxon>Actinomycetota</taxon>
        <taxon>Actinomycetes</taxon>
        <taxon>Micromonosporales</taxon>
        <taxon>Micromonosporaceae</taxon>
        <taxon>Micromonospora</taxon>
    </lineage>
</organism>
<dbReference type="SUPFAM" id="SSF50370">
    <property type="entry name" value="Ricin B-like lectins"/>
    <property type="match status" value="1"/>
</dbReference>
<dbReference type="GO" id="GO:0000272">
    <property type="term" value="P:polysaccharide catabolic process"/>
    <property type="evidence" value="ECO:0007669"/>
    <property type="project" value="InterPro"/>
</dbReference>
<dbReference type="Gene3D" id="3.20.20.80">
    <property type="entry name" value="Glycosidases"/>
    <property type="match status" value="1"/>
</dbReference>
<dbReference type="EMBL" id="FMCU01000029">
    <property type="protein sequence ID" value="SCF48872.1"/>
    <property type="molecule type" value="Genomic_DNA"/>
</dbReference>
<evidence type="ECO:0000256" key="3">
    <source>
        <dbReference type="RuleBase" id="RU361153"/>
    </source>
</evidence>
<keyword evidence="1 3" id="KW-0378">Hydrolase</keyword>
<feature type="domain" description="Ricin B lectin" evidence="5">
    <location>
        <begin position="357"/>
        <end position="483"/>
    </location>
</feature>
<dbReference type="Gene3D" id="2.80.10.50">
    <property type="match status" value="1"/>
</dbReference>
<dbReference type="SMART" id="SM00458">
    <property type="entry name" value="RICIN"/>
    <property type="match status" value="1"/>
</dbReference>
<comment type="similarity">
    <text evidence="3">Belongs to the glycosyl hydrolase 5 (cellulase A) family.</text>
</comment>
<dbReference type="GO" id="GO:0004553">
    <property type="term" value="F:hydrolase activity, hydrolyzing O-glycosyl compounds"/>
    <property type="evidence" value="ECO:0007669"/>
    <property type="project" value="InterPro"/>
</dbReference>